<dbReference type="RefSeq" id="WP_394299136.1">
    <property type="nucleotide sequence ID" value="NZ_JBHMQT010000003.1"/>
</dbReference>
<comment type="caution">
    <text evidence="2">The sequence shown here is derived from an EMBL/GenBank/DDBJ whole genome shotgun (WGS) entry which is preliminary data.</text>
</comment>
<feature type="transmembrane region" description="Helical" evidence="1">
    <location>
        <begin position="20"/>
        <end position="40"/>
    </location>
</feature>
<keyword evidence="1" id="KW-0472">Membrane</keyword>
<dbReference type="EMBL" id="JBHMQT010000003">
    <property type="protein sequence ID" value="MFC0860879.1"/>
    <property type="molecule type" value="Genomic_DNA"/>
</dbReference>
<evidence type="ECO:0000313" key="3">
    <source>
        <dbReference type="Proteomes" id="UP001589870"/>
    </source>
</evidence>
<keyword evidence="1" id="KW-0812">Transmembrane</keyword>
<gene>
    <name evidence="2" type="ORF">ACFHYQ_01085</name>
</gene>
<accession>A0ABV6TYP9</accession>
<dbReference type="Proteomes" id="UP001589870">
    <property type="component" value="Unassembled WGS sequence"/>
</dbReference>
<keyword evidence="3" id="KW-1185">Reference proteome</keyword>
<reference evidence="2 3" key="1">
    <citation type="submission" date="2024-09" db="EMBL/GenBank/DDBJ databases">
        <authorList>
            <person name="Sun Q."/>
            <person name="Mori K."/>
        </authorList>
    </citation>
    <scope>NUCLEOTIDE SEQUENCE [LARGE SCALE GENOMIC DNA]</scope>
    <source>
        <strain evidence="2 3">TBRC 1851</strain>
    </source>
</reference>
<sequence>MQTTVLSGLGLLFTPWLFDSALLLSGLVTIASIVFLLALLKAGHFTATTLSFAAVFYLVFAAGLIPLLT</sequence>
<proteinExistence type="predicted"/>
<protein>
    <recommendedName>
        <fullName evidence="4">DoxX-like protein</fullName>
    </recommendedName>
</protein>
<evidence type="ECO:0008006" key="4">
    <source>
        <dbReference type="Google" id="ProtNLM"/>
    </source>
</evidence>
<feature type="transmembrane region" description="Helical" evidence="1">
    <location>
        <begin position="47"/>
        <end position="68"/>
    </location>
</feature>
<evidence type="ECO:0000313" key="2">
    <source>
        <dbReference type="EMBL" id="MFC0860879.1"/>
    </source>
</evidence>
<organism evidence="2 3">
    <name type="scientific">Sphaerimonospora cavernae</name>
    <dbReference type="NCBI Taxonomy" id="1740611"/>
    <lineage>
        <taxon>Bacteria</taxon>
        <taxon>Bacillati</taxon>
        <taxon>Actinomycetota</taxon>
        <taxon>Actinomycetes</taxon>
        <taxon>Streptosporangiales</taxon>
        <taxon>Streptosporangiaceae</taxon>
        <taxon>Sphaerimonospora</taxon>
    </lineage>
</organism>
<name>A0ABV6TYP9_9ACTN</name>
<keyword evidence="1" id="KW-1133">Transmembrane helix</keyword>
<evidence type="ECO:0000256" key="1">
    <source>
        <dbReference type="SAM" id="Phobius"/>
    </source>
</evidence>